<dbReference type="InterPro" id="IPR050744">
    <property type="entry name" value="AI-2_Isomerase_LsrG"/>
</dbReference>
<dbReference type="PANTHER" id="PTHR33336">
    <property type="entry name" value="QUINOL MONOOXYGENASE YGIN-RELATED"/>
    <property type="match status" value="1"/>
</dbReference>
<feature type="domain" description="ABM" evidence="1">
    <location>
        <begin position="1"/>
        <end position="84"/>
    </location>
</feature>
<dbReference type="GO" id="GO:0004497">
    <property type="term" value="F:monooxygenase activity"/>
    <property type="evidence" value="ECO:0007669"/>
    <property type="project" value="UniProtKB-KW"/>
</dbReference>
<reference evidence="2 3" key="1">
    <citation type="submission" date="2020-10" db="EMBL/GenBank/DDBJ databases">
        <title>Complete genome sequence of Paludibaculum fermentans P105T, a facultatively anaerobic acidobacterium capable of dissimilatory Fe(III) reduction.</title>
        <authorList>
            <person name="Dedysh S.N."/>
            <person name="Beletsky A.V."/>
            <person name="Kulichevskaya I.S."/>
            <person name="Mardanov A.V."/>
            <person name="Ravin N.V."/>
        </authorList>
    </citation>
    <scope>NUCLEOTIDE SEQUENCE [LARGE SCALE GENOMIC DNA]</scope>
    <source>
        <strain evidence="2 3">P105</strain>
    </source>
</reference>
<keyword evidence="2" id="KW-0503">Monooxygenase</keyword>
<keyword evidence="2" id="KW-0560">Oxidoreductase</keyword>
<keyword evidence="3" id="KW-1185">Reference proteome</keyword>
<dbReference type="KEGG" id="pfer:IRI77_34485"/>
<organism evidence="2 3">
    <name type="scientific">Paludibaculum fermentans</name>
    <dbReference type="NCBI Taxonomy" id="1473598"/>
    <lineage>
        <taxon>Bacteria</taxon>
        <taxon>Pseudomonadati</taxon>
        <taxon>Acidobacteriota</taxon>
        <taxon>Terriglobia</taxon>
        <taxon>Bryobacterales</taxon>
        <taxon>Bryobacteraceae</taxon>
        <taxon>Paludibaculum</taxon>
    </lineage>
</organism>
<dbReference type="AlphaFoldDB" id="A0A7S7NQB8"/>
<proteinExistence type="predicted"/>
<dbReference type="InterPro" id="IPR011008">
    <property type="entry name" value="Dimeric_a/b-barrel"/>
</dbReference>
<dbReference type="PROSITE" id="PS51725">
    <property type="entry name" value="ABM"/>
    <property type="match status" value="1"/>
</dbReference>
<dbReference type="EMBL" id="CP063849">
    <property type="protein sequence ID" value="QOY87793.1"/>
    <property type="molecule type" value="Genomic_DNA"/>
</dbReference>
<evidence type="ECO:0000313" key="2">
    <source>
        <dbReference type="EMBL" id="QOY87793.1"/>
    </source>
</evidence>
<name>A0A7S7NQB8_PALFE</name>
<dbReference type="PANTHER" id="PTHR33336:SF15">
    <property type="entry name" value="ABM DOMAIN-CONTAINING PROTEIN"/>
    <property type="match status" value="1"/>
</dbReference>
<gene>
    <name evidence="2" type="ORF">IRI77_34485</name>
</gene>
<sequence length="88" mass="10039">MIAQPGKEEMVRQELLSLIEPTRAEAGNVDYFLHESIESPGHFLFYENWVSEEALAEHAQTPYLQRLGSLVPVMLTGAPRLFKLRRLA</sequence>
<accession>A0A7S7NQB8</accession>
<evidence type="ECO:0000313" key="3">
    <source>
        <dbReference type="Proteomes" id="UP000593892"/>
    </source>
</evidence>
<dbReference type="Proteomes" id="UP000593892">
    <property type="component" value="Chromosome"/>
</dbReference>
<protein>
    <submittedName>
        <fullName evidence="2">Antibiotic biosynthesis monooxygenase</fullName>
    </submittedName>
</protein>
<dbReference type="Pfam" id="PF03992">
    <property type="entry name" value="ABM"/>
    <property type="match status" value="1"/>
</dbReference>
<dbReference type="SUPFAM" id="SSF54909">
    <property type="entry name" value="Dimeric alpha+beta barrel"/>
    <property type="match status" value="1"/>
</dbReference>
<evidence type="ECO:0000259" key="1">
    <source>
        <dbReference type="PROSITE" id="PS51725"/>
    </source>
</evidence>
<dbReference type="InterPro" id="IPR007138">
    <property type="entry name" value="ABM_dom"/>
</dbReference>
<dbReference type="Gene3D" id="3.30.70.100">
    <property type="match status" value="1"/>
</dbReference>